<dbReference type="PANTHER" id="PTHR30065:SF7">
    <property type="entry name" value="SECRETION SYSTEM APPARATUS PROTEIN SSAT"/>
    <property type="match status" value="1"/>
</dbReference>
<evidence type="ECO:0000256" key="6">
    <source>
        <dbReference type="ARBA" id="ARBA00023136"/>
    </source>
</evidence>
<dbReference type="AlphaFoldDB" id="A0A344UKY3"/>
<keyword evidence="4 7" id="KW-0812">Transmembrane</keyword>
<dbReference type="GO" id="GO:0006605">
    <property type="term" value="P:protein targeting"/>
    <property type="evidence" value="ECO:0007669"/>
    <property type="project" value="UniProtKB-UniRule"/>
</dbReference>
<dbReference type="PRINTS" id="PR00953">
    <property type="entry name" value="TYPE3IMRPROT"/>
</dbReference>
<evidence type="ECO:0000313" key="8">
    <source>
        <dbReference type="EMBL" id="AXE35931.1"/>
    </source>
</evidence>
<dbReference type="NCBIfam" id="TIGR01401">
    <property type="entry name" value="fliR_like_III"/>
    <property type="match status" value="1"/>
</dbReference>
<organism evidence="8 9">
    <name type="scientific">Chromobacterium phragmitis</name>
    <dbReference type="NCBI Taxonomy" id="2202141"/>
    <lineage>
        <taxon>Bacteria</taxon>
        <taxon>Pseudomonadati</taxon>
        <taxon>Pseudomonadota</taxon>
        <taxon>Betaproteobacteria</taxon>
        <taxon>Neisseriales</taxon>
        <taxon>Chromobacteriaceae</taxon>
        <taxon>Chromobacterium</taxon>
    </lineage>
</organism>
<dbReference type="InterPro" id="IPR002010">
    <property type="entry name" value="T3SS_IM_R"/>
</dbReference>
<protein>
    <submittedName>
        <fullName evidence="8">EscT/YscT/HrcT family type III secretion system export apparatus protein</fullName>
    </submittedName>
</protein>
<name>A0A344UKY3_9NEIS</name>
<feature type="transmembrane region" description="Helical" evidence="7">
    <location>
        <begin position="179"/>
        <end position="201"/>
    </location>
</feature>
<feature type="transmembrane region" description="Helical" evidence="7">
    <location>
        <begin position="6"/>
        <end position="25"/>
    </location>
</feature>
<keyword evidence="6 7" id="KW-0472">Membrane</keyword>
<dbReference type="GO" id="GO:0005886">
    <property type="term" value="C:plasma membrane"/>
    <property type="evidence" value="ECO:0007669"/>
    <property type="project" value="UniProtKB-SubCell"/>
</dbReference>
<dbReference type="EMBL" id="CP029554">
    <property type="protein sequence ID" value="AXE35931.1"/>
    <property type="molecule type" value="Genomic_DNA"/>
</dbReference>
<dbReference type="Proteomes" id="UP000252038">
    <property type="component" value="Chromosome"/>
</dbReference>
<comment type="subcellular location">
    <subcellularLocation>
        <location evidence="1 7">Cell membrane</location>
        <topology evidence="1 7">Multi-pass membrane protein</topology>
    </subcellularLocation>
</comment>
<dbReference type="InterPro" id="IPR006304">
    <property type="entry name" value="T3SS_SpaR/YscT"/>
</dbReference>
<accession>A0A344UKY3</accession>
<evidence type="ECO:0000256" key="1">
    <source>
        <dbReference type="ARBA" id="ARBA00004651"/>
    </source>
</evidence>
<evidence type="ECO:0000256" key="2">
    <source>
        <dbReference type="ARBA" id="ARBA00009772"/>
    </source>
</evidence>
<evidence type="ECO:0000256" key="3">
    <source>
        <dbReference type="ARBA" id="ARBA00022475"/>
    </source>
</evidence>
<dbReference type="KEGG" id="chrb:DK843_17430"/>
<dbReference type="RefSeq" id="WP_114073903.1">
    <property type="nucleotide sequence ID" value="NZ_CP029554.1"/>
</dbReference>
<keyword evidence="5 7" id="KW-1133">Transmembrane helix</keyword>
<evidence type="ECO:0000256" key="4">
    <source>
        <dbReference type="ARBA" id="ARBA00022692"/>
    </source>
</evidence>
<comment type="similarity">
    <text evidence="2 7">Belongs to the FliR/MopE/SpaR family.</text>
</comment>
<proteinExistence type="inferred from homology"/>
<evidence type="ECO:0000313" key="9">
    <source>
        <dbReference type="Proteomes" id="UP000252038"/>
    </source>
</evidence>
<feature type="transmembrane region" description="Helical" evidence="7">
    <location>
        <begin position="222"/>
        <end position="241"/>
    </location>
</feature>
<feature type="transmembrane region" description="Helical" evidence="7">
    <location>
        <begin position="131"/>
        <end position="153"/>
    </location>
</feature>
<dbReference type="PANTHER" id="PTHR30065">
    <property type="entry name" value="FLAGELLAR BIOSYNTHETIC PROTEIN FLIR"/>
    <property type="match status" value="1"/>
</dbReference>
<evidence type="ECO:0000256" key="5">
    <source>
        <dbReference type="ARBA" id="ARBA00022989"/>
    </source>
</evidence>
<evidence type="ECO:0000256" key="7">
    <source>
        <dbReference type="RuleBase" id="RU362072"/>
    </source>
</evidence>
<sequence length="260" mass="27477">MAELERWWPLLGVALARPLGAMLLMPLFGPSMLGGTLIRNTLALMAAMPALPWLAGVALPNPMLAPGAYVWLLCGELAIGLLLGFSAALPFWAADAAGFVLDTLRGASMAGVLNPLLGGQSSPTGALLSQLLATLFLILGGFHAFLSALYASYLQLPPGAGWQWSSGFLPLLLREWRELYTLALGFALPAVVVMVLVDLALGLINRSVQQLNVFSLSMPIKSALALLMLIIALQFSLSGALDRFAGFDGGLARQLEPARP</sequence>
<gene>
    <name evidence="8" type="ORF">DK843_17430</name>
</gene>
<feature type="transmembrane region" description="Helical" evidence="7">
    <location>
        <begin position="68"/>
        <end position="92"/>
    </location>
</feature>
<dbReference type="Pfam" id="PF01311">
    <property type="entry name" value="Bac_export_1"/>
    <property type="match status" value="1"/>
</dbReference>
<keyword evidence="3 7" id="KW-1003">Cell membrane</keyword>
<reference evidence="8 9" key="1">
    <citation type="submission" date="2018-05" db="EMBL/GenBank/DDBJ databases">
        <title>Genome sequencing, assembly and analysis of the novel insecticidal bacterium, Chromobacterium phragmitis.</title>
        <authorList>
            <person name="Sparks M.E."/>
            <person name="Blackburn M.B."/>
            <person name="Gundersen-Rindal D.E."/>
        </authorList>
    </citation>
    <scope>NUCLEOTIDE SEQUENCE [LARGE SCALE GENOMIC DNA]</scope>
    <source>
        <strain evidence="8">IIBBL 274-1</strain>
    </source>
</reference>
<feature type="transmembrane region" description="Helical" evidence="7">
    <location>
        <begin position="37"/>
        <end position="56"/>
    </location>
</feature>